<dbReference type="Gene3D" id="3.40.47.10">
    <property type="match status" value="2"/>
</dbReference>
<dbReference type="SUPFAM" id="SSF53901">
    <property type="entry name" value="Thiolase-like"/>
    <property type="match status" value="2"/>
</dbReference>
<evidence type="ECO:0000313" key="6">
    <source>
        <dbReference type="EMBL" id="SUZ61886.1"/>
    </source>
</evidence>
<dbReference type="InterPro" id="IPR016039">
    <property type="entry name" value="Thiolase-like"/>
</dbReference>
<dbReference type="PANTHER" id="PTHR11877:SF99">
    <property type="entry name" value="1,3,6,8-TETRAHYDROXYNAPHTHALENE SYNTHASE"/>
    <property type="match status" value="1"/>
</dbReference>
<proteinExistence type="inferred from homology"/>
<keyword evidence="3" id="KW-0012">Acyltransferase</keyword>
<dbReference type="InterPro" id="IPR011141">
    <property type="entry name" value="Polyketide_synthase_type-III"/>
</dbReference>
<dbReference type="GO" id="GO:0030639">
    <property type="term" value="P:polyketide biosynthetic process"/>
    <property type="evidence" value="ECO:0007669"/>
    <property type="project" value="TreeGrafter"/>
</dbReference>
<dbReference type="GO" id="GO:0016747">
    <property type="term" value="F:acyltransferase activity, transferring groups other than amino-acyl groups"/>
    <property type="evidence" value="ECO:0007669"/>
    <property type="project" value="InterPro"/>
</dbReference>
<dbReference type="EMBL" id="UINC01000833">
    <property type="protein sequence ID" value="SUZ61886.1"/>
    <property type="molecule type" value="Genomic_DNA"/>
</dbReference>
<dbReference type="GO" id="GO:0016020">
    <property type="term" value="C:membrane"/>
    <property type="evidence" value="ECO:0007669"/>
    <property type="project" value="InterPro"/>
</dbReference>
<reference evidence="6" key="1">
    <citation type="submission" date="2018-05" db="EMBL/GenBank/DDBJ databases">
        <authorList>
            <person name="Lanie J.A."/>
            <person name="Ng W.-L."/>
            <person name="Kazmierczak K.M."/>
            <person name="Andrzejewski T.M."/>
            <person name="Davidsen T.M."/>
            <person name="Wayne K.J."/>
            <person name="Tettelin H."/>
            <person name="Glass J.I."/>
            <person name="Rusch D."/>
            <person name="Podicherti R."/>
            <person name="Tsui H.-C.T."/>
            <person name="Winkler M.E."/>
        </authorList>
    </citation>
    <scope>NUCLEOTIDE SEQUENCE</scope>
</reference>
<dbReference type="InterPro" id="IPR013601">
    <property type="entry name" value="FAE1_typ3_polyketide_synth"/>
</dbReference>
<evidence type="ECO:0000256" key="3">
    <source>
        <dbReference type="ARBA" id="ARBA00023315"/>
    </source>
</evidence>
<evidence type="ECO:0000259" key="5">
    <source>
        <dbReference type="Pfam" id="PF08392"/>
    </source>
</evidence>
<feature type="domain" description="Chalcone/stilbene synthase C-terminal" evidence="4">
    <location>
        <begin position="241"/>
        <end position="384"/>
    </location>
</feature>
<protein>
    <recommendedName>
        <fullName evidence="7">Chalcone/stilbene synthase N-terminal domain-containing protein</fullName>
    </recommendedName>
</protein>
<dbReference type="CDD" id="cd00831">
    <property type="entry name" value="CHS_like"/>
    <property type="match status" value="1"/>
</dbReference>
<evidence type="ECO:0000256" key="1">
    <source>
        <dbReference type="ARBA" id="ARBA00005531"/>
    </source>
</evidence>
<dbReference type="GO" id="GO:0006633">
    <property type="term" value="P:fatty acid biosynthetic process"/>
    <property type="evidence" value="ECO:0007669"/>
    <property type="project" value="InterPro"/>
</dbReference>
<comment type="similarity">
    <text evidence="1">Belongs to the thiolase-like superfamily. Chalcone/stilbene synthases family.</text>
</comment>
<accession>A0A381P4K8</accession>
<evidence type="ECO:0000256" key="2">
    <source>
        <dbReference type="ARBA" id="ARBA00022679"/>
    </source>
</evidence>
<sequence length="385" mass="41855">MPQIISTATAFPVHYHSQDEMSSALRAAWIKKGLDVAVFDRLQKAVTVEGRYLALPMSEYYKLDGFTDCNRAWLKVALELGESVISDLLEKTSLPAEEIKLLMSTTVTGVAVPSLEARLMNRIDFASDLKRIPLFGLGCLAGTAGIARVADYLKGYPDEAAILLSVELCSLTLQAEDLSVANIISSGLFGDGAAAVLLVGDKHALANEVEVQRVKNTEFQRFNGSSEKSQKQAELSHPQVLSSRSIFFPDSEEVMGWDVTDRGLKIVLGQGVPGYASQLRPHVESFLSEFGLALTDVAVWLTHPGGPKVIDAIESGLDLPTKTLDRTRKHLREIGNLSSTSVLVLLDECLNGPLPEIAGKSCVYRYGMMLSMGPAFSAELVLLKW</sequence>
<dbReference type="PIRSF" id="PIRSF000451">
    <property type="entry name" value="PKS_III"/>
    <property type="match status" value="1"/>
</dbReference>
<feature type="domain" description="FAE" evidence="5">
    <location>
        <begin position="83"/>
        <end position="203"/>
    </location>
</feature>
<keyword evidence="2" id="KW-0808">Transferase</keyword>
<gene>
    <name evidence="6" type="ORF">METZ01_LOCUS14740</name>
</gene>
<evidence type="ECO:0000259" key="4">
    <source>
        <dbReference type="Pfam" id="PF02797"/>
    </source>
</evidence>
<dbReference type="PANTHER" id="PTHR11877">
    <property type="entry name" value="HYDROXYMETHYLGLUTARYL-COA SYNTHASE"/>
    <property type="match status" value="1"/>
</dbReference>
<dbReference type="Pfam" id="PF02797">
    <property type="entry name" value="Chal_sti_synt_C"/>
    <property type="match status" value="1"/>
</dbReference>
<evidence type="ECO:0008006" key="7">
    <source>
        <dbReference type="Google" id="ProtNLM"/>
    </source>
</evidence>
<dbReference type="InterPro" id="IPR012328">
    <property type="entry name" value="Chalcone/stilbene_synt_C"/>
</dbReference>
<name>A0A381P4K8_9ZZZZ</name>
<organism evidence="6">
    <name type="scientific">marine metagenome</name>
    <dbReference type="NCBI Taxonomy" id="408172"/>
    <lineage>
        <taxon>unclassified sequences</taxon>
        <taxon>metagenomes</taxon>
        <taxon>ecological metagenomes</taxon>
    </lineage>
</organism>
<dbReference type="AlphaFoldDB" id="A0A381P4K8"/>
<dbReference type="Pfam" id="PF08392">
    <property type="entry name" value="FAE1_CUT1_RppA"/>
    <property type="match status" value="1"/>
</dbReference>